<proteinExistence type="predicted"/>
<dbReference type="EMBL" id="JAEIOS010000011">
    <property type="protein sequence ID" value="MBI8988997.1"/>
    <property type="molecule type" value="Genomic_DNA"/>
</dbReference>
<dbReference type="SUPFAM" id="SSF54631">
    <property type="entry name" value="CBS-domain pair"/>
    <property type="match status" value="1"/>
</dbReference>
<evidence type="ECO:0000313" key="1">
    <source>
        <dbReference type="EMBL" id="MBI8988997.1"/>
    </source>
</evidence>
<accession>A0A934I612</accession>
<dbReference type="RefSeq" id="WP_198738022.1">
    <property type="nucleotide sequence ID" value="NZ_JAEIOS010000011.1"/>
</dbReference>
<gene>
    <name evidence="1" type="ORF">JDV75_04370</name>
</gene>
<keyword evidence="2" id="KW-1185">Reference proteome</keyword>
<dbReference type="Proteomes" id="UP000645966">
    <property type="component" value="Unassembled WGS sequence"/>
</dbReference>
<evidence type="ECO:0000313" key="2">
    <source>
        <dbReference type="Proteomes" id="UP000645966"/>
    </source>
</evidence>
<evidence type="ECO:0008006" key="3">
    <source>
        <dbReference type="Google" id="ProtNLM"/>
    </source>
</evidence>
<dbReference type="InterPro" id="IPR046342">
    <property type="entry name" value="CBS_dom_sf"/>
</dbReference>
<comment type="caution">
    <text evidence="1">The sequence shown here is derived from an EMBL/GenBank/DDBJ whole genome shotgun (WGS) entry which is preliminary data.</text>
</comment>
<sequence>MSDASESTAGNFSVTKPGKSSATEFLAAFNQIEAFLRDSLDARKSDSFTWMVRQLVKRNRLTRSQSDALHSFADLRNAISHGEYHDGHPIADPRPDVVDEIGRLRDVLLAAPTVLGVLKQDRIVRFSPATGVTEVLSAIREHGYAQFPVYDTDGYHRLLTARTVARWVAHDLADNGRLDAGTVADILRFAEPQDRAVLASRTTTVPEMLELLGTRDSRGQLPDAVIVTEHGKRDQLPLIIVVAADIPALLDAVEF</sequence>
<protein>
    <recommendedName>
        <fullName evidence="3">CBS domain-containing protein</fullName>
    </recommendedName>
</protein>
<name>A0A934I612_9CORY</name>
<reference evidence="1" key="1">
    <citation type="submission" date="2020-12" db="EMBL/GenBank/DDBJ databases">
        <title>Genome public.</title>
        <authorList>
            <person name="Sun Q."/>
        </authorList>
    </citation>
    <scope>NUCLEOTIDE SEQUENCE</scope>
    <source>
        <strain evidence="1">CCM 8863</strain>
    </source>
</reference>
<dbReference type="AlphaFoldDB" id="A0A934I612"/>
<organism evidence="1 2">
    <name type="scientific">Corynebacterium meridianum</name>
    <dbReference type="NCBI Taxonomy" id="2765363"/>
    <lineage>
        <taxon>Bacteria</taxon>
        <taxon>Bacillati</taxon>
        <taxon>Actinomycetota</taxon>
        <taxon>Actinomycetes</taxon>
        <taxon>Mycobacteriales</taxon>
        <taxon>Corynebacteriaceae</taxon>
        <taxon>Corynebacterium</taxon>
    </lineage>
</organism>